<dbReference type="Proteomes" id="UP000054988">
    <property type="component" value="Unassembled WGS sequence"/>
</dbReference>
<gene>
    <name evidence="1" type="ORF">WG66_202</name>
</gene>
<dbReference type="EMBL" id="LATX01000087">
    <property type="protein sequence ID" value="KTB47214.1"/>
    <property type="molecule type" value="Genomic_DNA"/>
</dbReference>
<sequence>MQSKKSRNIWLVVYLEEPLLQPFSLQEMLVRAWADFADVGPEESELLPLHFTRCSVHPEAPCRDIFVTVTPALSFPSITNLFCQTSRSQTVPRLSEMDLCIIWRWNLGINSLKSCVDIVHYDMETTYERDIWQDEFLDACVAFLAIQGVVESDGETLAQYKKGASVVDSYQAIEDAYLNTPIVSHRTCPLPSRRDQSAGLATPWIPSIQIHNSYSGLSANATYALSDTHIGLLPSQQKLLWDPFCSQYLSECEAVKLFGPSG</sequence>
<evidence type="ECO:0000313" key="1">
    <source>
        <dbReference type="EMBL" id="KTB47214.1"/>
    </source>
</evidence>
<organism evidence="1 2">
    <name type="scientific">Moniliophthora roreri</name>
    <name type="common">Frosty pod rot fungus</name>
    <name type="synonym">Monilia roreri</name>
    <dbReference type="NCBI Taxonomy" id="221103"/>
    <lineage>
        <taxon>Eukaryota</taxon>
        <taxon>Fungi</taxon>
        <taxon>Dikarya</taxon>
        <taxon>Basidiomycota</taxon>
        <taxon>Agaricomycotina</taxon>
        <taxon>Agaricomycetes</taxon>
        <taxon>Agaricomycetidae</taxon>
        <taxon>Agaricales</taxon>
        <taxon>Marasmiineae</taxon>
        <taxon>Marasmiaceae</taxon>
        <taxon>Moniliophthora</taxon>
    </lineage>
</organism>
<evidence type="ECO:0000313" key="2">
    <source>
        <dbReference type="Proteomes" id="UP000054988"/>
    </source>
</evidence>
<name>A0A0W0GF76_MONRR</name>
<protein>
    <submittedName>
        <fullName evidence="1">Uncharacterized protein</fullName>
    </submittedName>
</protein>
<comment type="caution">
    <text evidence="1">The sequence shown here is derived from an EMBL/GenBank/DDBJ whole genome shotgun (WGS) entry which is preliminary data.</text>
</comment>
<accession>A0A0W0GF76</accession>
<dbReference type="AlphaFoldDB" id="A0A0W0GF76"/>
<proteinExistence type="predicted"/>
<reference evidence="1 2" key="1">
    <citation type="submission" date="2015-12" db="EMBL/GenBank/DDBJ databases">
        <title>Draft genome sequence of Moniliophthora roreri, the causal agent of frosty pod rot of cacao.</title>
        <authorList>
            <person name="Aime M.C."/>
            <person name="Diaz-Valderrama J.R."/>
            <person name="Kijpornyongpan T."/>
            <person name="Phillips-Mora W."/>
        </authorList>
    </citation>
    <scope>NUCLEOTIDE SEQUENCE [LARGE SCALE GENOMIC DNA]</scope>
    <source>
        <strain evidence="1 2">MCA 2952</strain>
    </source>
</reference>